<dbReference type="EMBL" id="SLVX01000025">
    <property type="protein sequence ID" value="TCN36002.1"/>
    <property type="molecule type" value="Genomic_DNA"/>
</dbReference>
<protein>
    <submittedName>
        <fullName evidence="1">Uncharacterized protein</fullName>
    </submittedName>
</protein>
<gene>
    <name evidence="1" type="ORF">EV665_12572</name>
</gene>
<accession>A0A4R2C9B0</accession>
<comment type="caution">
    <text evidence="1">The sequence shown here is derived from an EMBL/GenBank/DDBJ whole genome shotgun (WGS) entry which is preliminary data.</text>
</comment>
<name>A0A4R2C9B0_SHIGR</name>
<reference evidence="1 2" key="1">
    <citation type="submission" date="2019-03" db="EMBL/GenBank/DDBJ databases">
        <title>Genomic Encyclopedia of Type Strains, Phase IV (KMG-IV): sequencing the most valuable type-strain genomes for metagenomic binning, comparative biology and taxonomic classification.</title>
        <authorList>
            <person name="Goeker M."/>
        </authorList>
    </citation>
    <scope>NUCLEOTIDE SEQUENCE [LARGE SCALE GENOMIC DNA]</scope>
    <source>
        <strain evidence="1 2">DSM 18401</strain>
    </source>
</reference>
<evidence type="ECO:0000313" key="1">
    <source>
        <dbReference type="EMBL" id="TCN36002.1"/>
    </source>
</evidence>
<keyword evidence="2" id="KW-1185">Reference proteome</keyword>
<sequence length="134" mass="15495">MADHIDIDFIFRADRENSPAERSLPWEETRDGDAVVVEPKPHWADDLRAFRLDAREYCYYADWSRSGARARFYGHIDTCGDDLLLKARAPIVREIAEGHWSSIIPVEFRFRQHPPSLRYRVGLISVSGLKHQSG</sequence>
<dbReference type="AlphaFoldDB" id="A0A4R2C9B0"/>
<evidence type="ECO:0000313" key="2">
    <source>
        <dbReference type="Proteomes" id="UP000295351"/>
    </source>
</evidence>
<proteinExistence type="predicted"/>
<organism evidence="1 2">
    <name type="scientific">Shinella granuli</name>
    <dbReference type="NCBI Taxonomy" id="323621"/>
    <lineage>
        <taxon>Bacteria</taxon>
        <taxon>Pseudomonadati</taxon>
        <taxon>Pseudomonadota</taxon>
        <taxon>Alphaproteobacteria</taxon>
        <taxon>Hyphomicrobiales</taxon>
        <taxon>Rhizobiaceae</taxon>
        <taxon>Shinella</taxon>
    </lineage>
</organism>
<dbReference type="RefSeq" id="WP_425376501.1">
    <property type="nucleotide sequence ID" value="NZ_BAABEI010000012.1"/>
</dbReference>
<dbReference type="Proteomes" id="UP000295351">
    <property type="component" value="Unassembled WGS sequence"/>
</dbReference>